<dbReference type="AlphaFoldDB" id="A0A1E7FE47"/>
<sequence>MIDRSITEKQDDFGARVAIVGAGFAGLVLANFLEKKEVGKTMEYCWNYKIFESKSSSIPIIGTIRSPNAKFVLEELDLLEEAYRDNNIFPDKKNCSSYNNKEEEEEVLLVNREPFLELLRRNVRKNIQSSCRVVDIRIIPCTITTTTATSGSQTQKYVLTDDEQTHGPFDLVVLANGLDFGGGKTHIMMMKNKASIRIGDCRWHQERRFKFDFGMTRIKQGADIAIQDGLQVGRKLEQYLHQVHQVVTDNKNNNNSDNDYVNDLSMDSILLSSSSNDDNNMYHKKFQMIILVVILPTIFALIIYHFLLQK</sequence>
<name>A0A1E7FE47_9STRA</name>
<keyword evidence="1" id="KW-0472">Membrane</keyword>
<evidence type="ECO:0000256" key="1">
    <source>
        <dbReference type="SAM" id="Phobius"/>
    </source>
</evidence>
<gene>
    <name evidence="2" type="ORF">FRACYDRAFT_239044</name>
</gene>
<organism evidence="2 3">
    <name type="scientific">Fragilariopsis cylindrus CCMP1102</name>
    <dbReference type="NCBI Taxonomy" id="635003"/>
    <lineage>
        <taxon>Eukaryota</taxon>
        <taxon>Sar</taxon>
        <taxon>Stramenopiles</taxon>
        <taxon>Ochrophyta</taxon>
        <taxon>Bacillariophyta</taxon>
        <taxon>Bacillariophyceae</taxon>
        <taxon>Bacillariophycidae</taxon>
        <taxon>Bacillariales</taxon>
        <taxon>Bacillariaceae</taxon>
        <taxon>Fragilariopsis</taxon>
    </lineage>
</organism>
<dbReference type="OrthoDB" id="54198at2759"/>
<proteinExistence type="predicted"/>
<keyword evidence="1" id="KW-0812">Transmembrane</keyword>
<dbReference type="InParanoid" id="A0A1E7FE47"/>
<dbReference type="InterPro" id="IPR036188">
    <property type="entry name" value="FAD/NAD-bd_sf"/>
</dbReference>
<feature type="transmembrane region" description="Helical" evidence="1">
    <location>
        <begin position="13"/>
        <end position="33"/>
    </location>
</feature>
<dbReference type="SUPFAM" id="SSF51905">
    <property type="entry name" value="FAD/NAD(P)-binding domain"/>
    <property type="match status" value="1"/>
</dbReference>
<dbReference type="EMBL" id="KV784358">
    <property type="protein sequence ID" value="OEU16452.1"/>
    <property type="molecule type" value="Genomic_DNA"/>
</dbReference>
<evidence type="ECO:0000313" key="2">
    <source>
        <dbReference type="EMBL" id="OEU16452.1"/>
    </source>
</evidence>
<reference evidence="2 3" key="1">
    <citation type="submission" date="2016-09" db="EMBL/GenBank/DDBJ databases">
        <title>Extensive genetic diversity and differential bi-allelic expression allows diatom success in the polar Southern Ocean.</title>
        <authorList>
            <consortium name="DOE Joint Genome Institute"/>
            <person name="Mock T."/>
            <person name="Otillar R.P."/>
            <person name="Strauss J."/>
            <person name="Dupont C."/>
            <person name="Frickenhaus S."/>
            <person name="Maumus F."/>
            <person name="Mcmullan M."/>
            <person name="Sanges R."/>
            <person name="Schmutz J."/>
            <person name="Toseland A."/>
            <person name="Valas R."/>
            <person name="Veluchamy A."/>
            <person name="Ward B.J."/>
            <person name="Allen A."/>
            <person name="Barry K."/>
            <person name="Falciatore A."/>
            <person name="Ferrante M."/>
            <person name="Fortunato A.E."/>
            <person name="Gloeckner G."/>
            <person name="Gruber A."/>
            <person name="Hipkin R."/>
            <person name="Janech M."/>
            <person name="Kroth P."/>
            <person name="Leese F."/>
            <person name="Lindquist E."/>
            <person name="Lyon B.R."/>
            <person name="Martin J."/>
            <person name="Mayer C."/>
            <person name="Parker M."/>
            <person name="Quesneville H."/>
            <person name="Raymond J."/>
            <person name="Uhlig C."/>
            <person name="Valentin K.U."/>
            <person name="Worden A.Z."/>
            <person name="Armbrust E.V."/>
            <person name="Bowler C."/>
            <person name="Green B."/>
            <person name="Moulton V."/>
            <person name="Van Oosterhout C."/>
            <person name="Grigoriev I."/>
        </authorList>
    </citation>
    <scope>NUCLEOTIDE SEQUENCE [LARGE SCALE GENOMIC DNA]</scope>
    <source>
        <strain evidence="2 3">CCMP1102</strain>
    </source>
</reference>
<evidence type="ECO:0008006" key="4">
    <source>
        <dbReference type="Google" id="ProtNLM"/>
    </source>
</evidence>
<protein>
    <recommendedName>
        <fullName evidence="4">FAD/NAD(P)-binding domain-containing protein</fullName>
    </recommendedName>
</protein>
<keyword evidence="3" id="KW-1185">Reference proteome</keyword>
<keyword evidence="1" id="KW-1133">Transmembrane helix</keyword>
<evidence type="ECO:0000313" key="3">
    <source>
        <dbReference type="Proteomes" id="UP000095751"/>
    </source>
</evidence>
<feature type="transmembrane region" description="Helical" evidence="1">
    <location>
        <begin position="288"/>
        <end position="307"/>
    </location>
</feature>
<accession>A0A1E7FE47</accession>
<dbReference type="KEGG" id="fcy:FRACYDRAFT_239044"/>
<dbReference type="Gene3D" id="3.50.50.60">
    <property type="entry name" value="FAD/NAD(P)-binding domain"/>
    <property type="match status" value="1"/>
</dbReference>
<dbReference type="Proteomes" id="UP000095751">
    <property type="component" value="Unassembled WGS sequence"/>
</dbReference>